<dbReference type="GO" id="GO:0005509">
    <property type="term" value="F:calcium ion binding"/>
    <property type="evidence" value="ECO:0007669"/>
    <property type="project" value="InterPro"/>
</dbReference>
<evidence type="ECO:0000313" key="4">
    <source>
        <dbReference type="EMBL" id="ATX67246.1"/>
    </source>
</evidence>
<evidence type="ECO:0000256" key="2">
    <source>
        <dbReference type="ARBA" id="ARBA00022525"/>
    </source>
</evidence>
<dbReference type="Pfam" id="PF00353">
    <property type="entry name" value="HemolysinCabind"/>
    <property type="match status" value="4"/>
</dbReference>
<organism evidence="4 5">
    <name type="scientific">Roseinatronobacter bogoriensis subsp. barguzinensis</name>
    <dbReference type="NCBI Taxonomy" id="441209"/>
    <lineage>
        <taxon>Bacteria</taxon>
        <taxon>Pseudomonadati</taxon>
        <taxon>Pseudomonadota</taxon>
        <taxon>Alphaproteobacteria</taxon>
        <taxon>Rhodobacterales</taxon>
        <taxon>Paracoccaceae</taxon>
        <taxon>Roseinatronobacter</taxon>
    </lineage>
</organism>
<dbReference type="AlphaFoldDB" id="A0A2K8KE32"/>
<dbReference type="EMBL" id="CP024899">
    <property type="protein sequence ID" value="ATX67246.1"/>
    <property type="molecule type" value="Genomic_DNA"/>
</dbReference>
<protein>
    <recommendedName>
        <fullName evidence="6">Calcium-binding protein</fullName>
    </recommendedName>
</protein>
<dbReference type="RefSeq" id="WP_084635018.1">
    <property type="nucleotide sequence ID" value="NZ_CP024899.1"/>
</dbReference>
<evidence type="ECO:0008006" key="6">
    <source>
        <dbReference type="Google" id="ProtNLM"/>
    </source>
</evidence>
<dbReference type="GO" id="GO:0005576">
    <property type="term" value="C:extracellular region"/>
    <property type="evidence" value="ECO:0007669"/>
    <property type="project" value="UniProtKB-SubCell"/>
</dbReference>
<dbReference type="KEGG" id="rbg:BG454_16700"/>
<dbReference type="PANTHER" id="PTHR38340">
    <property type="entry name" value="S-LAYER PROTEIN"/>
    <property type="match status" value="1"/>
</dbReference>
<evidence type="ECO:0000256" key="3">
    <source>
        <dbReference type="SAM" id="MobiDB-lite"/>
    </source>
</evidence>
<dbReference type="STRING" id="441209.GCA_001870665_03125"/>
<comment type="subcellular location">
    <subcellularLocation>
        <location evidence="1">Secreted</location>
    </subcellularLocation>
</comment>
<name>A0A2K8KE32_9RHOB</name>
<keyword evidence="2" id="KW-0964">Secreted</keyword>
<feature type="region of interest" description="Disordered" evidence="3">
    <location>
        <begin position="513"/>
        <end position="558"/>
    </location>
</feature>
<feature type="compositionally biased region" description="Acidic residues" evidence="3">
    <location>
        <begin position="536"/>
        <end position="549"/>
    </location>
</feature>
<keyword evidence="5" id="KW-1185">Reference proteome</keyword>
<dbReference type="PROSITE" id="PS00330">
    <property type="entry name" value="HEMOLYSIN_CALCIUM"/>
    <property type="match status" value="3"/>
</dbReference>
<proteinExistence type="predicted"/>
<dbReference type="NCBIfam" id="NF041770">
    <property type="entry name" value="CFI_box_CTERM"/>
    <property type="match status" value="1"/>
</dbReference>
<dbReference type="InterPro" id="IPR001343">
    <property type="entry name" value="Hemolysn_Ca-bd"/>
</dbReference>
<dbReference type="InterPro" id="IPR050557">
    <property type="entry name" value="RTX_toxin/Mannuronan_C5-epim"/>
</dbReference>
<evidence type="ECO:0000313" key="5">
    <source>
        <dbReference type="Proteomes" id="UP000228948"/>
    </source>
</evidence>
<feature type="compositionally biased region" description="Polar residues" evidence="3">
    <location>
        <begin position="513"/>
        <end position="522"/>
    </location>
</feature>
<dbReference type="InterPro" id="IPR018511">
    <property type="entry name" value="Hemolysin-typ_Ca-bd_CS"/>
</dbReference>
<dbReference type="PRINTS" id="PR00313">
    <property type="entry name" value="CABNDNGRPT"/>
</dbReference>
<dbReference type="SUPFAM" id="SSF51120">
    <property type="entry name" value="beta-Roll"/>
    <property type="match status" value="2"/>
</dbReference>
<dbReference type="InterPro" id="IPR011049">
    <property type="entry name" value="Serralysin-like_metalloprot_C"/>
</dbReference>
<accession>A0A2K8KE32</accession>
<evidence type="ECO:0000256" key="1">
    <source>
        <dbReference type="ARBA" id="ARBA00004613"/>
    </source>
</evidence>
<sequence>MPQAMPIPDTIIRDDFTTDRIRGGAGNDHLIHHRDLSVSGHSSVGLMGFSGDDILEGSVPNSGQIHMYGATGNDWFILDVTKIPDAGGTQGHHAYGGHGMNTFQFTNIEQNFSPIVGRLDDFDPSSDRILIEGHEIDLTDLPRVIDLPGGGTVLVRVIEAEHPEFSAENLGPQYFLAIGDNIFYALDGARDLQNGTTGLTGEERHFLLPSALQTLREAQTVQYENPKNFVPREFYAHREDALILNFAPNGEEVFAAVAEGASVHMFGGKGNTQGDKATGDQIMHGGAGDDVIDGNTGNDTIYGGAGNNLIAGGLDNDLIYGGAGDDMIWGGDGNDTLYGGAGDDYLHGGRGNDFLSGGEGNDTLVGGRGNNTLEGGGSDSINRFHFAKDEGHDIILDFKPEADLITLDHGIDPLTVELYENEAGNTVLNYGQMASVELRGVSLLAFKEAAEFRAEIDDPIITITPDPEDELLHALRVETGFYGNDAPPSLEVDGLLYGNSAFWSDSAGGYTYISPQSESETTPGPDKSADTTPELLAEDDPEAEDDSEEEKEKSSSSDGSCFVATAAYQDPYHPDVVFLRAFRDQWLAHRAWGRGFIALYWQIGPVLARPVRRNARLAWSSKAVIAGMVRLLRLAW</sequence>
<dbReference type="OrthoDB" id="733404at2"/>
<reference evidence="4 5" key="1">
    <citation type="submission" date="2017-11" db="EMBL/GenBank/DDBJ databases">
        <title>Revised Sequence and Annotation of the Rhodobaca barguzinensis strain alga05 Genome.</title>
        <authorList>
            <person name="Kopejtka K."/>
            <person name="Tomasch J.M."/>
            <person name="Bunk B."/>
            <person name="Koblizek M."/>
        </authorList>
    </citation>
    <scope>NUCLEOTIDE SEQUENCE [LARGE SCALE GENOMIC DNA]</scope>
    <source>
        <strain evidence="5">alga05</strain>
    </source>
</reference>
<dbReference type="Gene3D" id="2.150.10.10">
    <property type="entry name" value="Serralysin-like metalloprotease, C-terminal"/>
    <property type="match status" value="2"/>
</dbReference>
<dbReference type="Proteomes" id="UP000228948">
    <property type="component" value="Chromosome"/>
</dbReference>
<gene>
    <name evidence="4" type="ORF">BG454_16700</name>
</gene>
<dbReference type="InterPro" id="IPR049886">
    <property type="entry name" value="CFI_box_CTERM_dom"/>
</dbReference>
<dbReference type="PANTHER" id="PTHR38340:SF1">
    <property type="entry name" value="S-LAYER PROTEIN"/>
    <property type="match status" value="1"/>
</dbReference>